<comment type="caution">
    <text evidence="2">The sequence shown here is derived from an EMBL/GenBank/DDBJ whole genome shotgun (WGS) entry which is preliminary data.</text>
</comment>
<accession>A0AAW1R4L3</accession>
<keyword evidence="3" id="KW-1185">Reference proteome</keyword>
<sequence>MDTGSGKSKDSTPAPQVVAVKPPSVMAASSQNDKLVLTPTTPQVVSVAVTKSSTAPTAEAEATRARHNEAEAAALGGSAMDAEALGVPEDAADKAAELAVQAKEAARKAAAAAYDTVAGVADKAAHSKRMQGTPGPVVHVDYGADMAPEAQEDLTNLDTIPAGSLEEEIFEDSFPTGPRGYV</sequence>
<organism evidence="2 3">
    <name type="scientific">[Myrmecia] bisecta</name>
    <dbReference type="NCBI Taxonomy" id="41462"/>
    <lineage>
        <taxon>Eukaryota</taxon>
        <taxon>Viridiplantae</taxon>
        <taxon>Chlorophyta</taxon>
        <taxon>core chlorophytes</taxon>
        <taxon>Trebouxiophyceae</taxon>
        <taxon>Trebouxiales</taxon>
        <taxon>Trebouxiaceae</taxon>
        <taxon>Myrmecia</taxon>
    </lineage>
</organism>
<dbReference type="EMBL" id="JALJOR010000001">
    <property type="protein sequence ID" value="KAK9828443.1"/>
    <property type="molecule type" value="Genomic_DNA"/>
</dbReference>
<evidence type="ECO:0000256" key="1">
    <source>
        <dbReference type="SAM" id="MobiDB-lite"/>
    </source>
</evidence>
<dbReference type="Proteomes" id="UP001489004">
    <property type="component" value="Unassembled WGS sequence"/>
</dbReference>
<evidence type="ECO:0000313" key="2">
    <source>
        <dbReference type="EMBL" id="KAK9828443.1"/>
    </source>
</evidence>
<dbReference type="AlphaFoldDB" id="A0AAW1R4L3"/>
<proteinExistence type="predicted"/>
<name>A0AAW1R4L3_9CHLO</name>
<protein>
    <submittedName>
        <fullName evidence="2">Uncharacterized protein</fullName>
    </submittedName>
</protein>
<gene>
    <name evidence="2" type="ORF">WJX72_000030</name>
</gene>
<evidence type="ECO:0000313" key="3">
    <source>
        <dbReference type="Proteomes" id="UP001489004"/>
    </source>
</evidence>
<feature type="region of interest" description="Disordered" evidence="1">
    <location>
        <begin position="1"/>
        <end position="20"/>
    </location>
</feature>
<reference evidence="2 3" key="1">
    <citation type="journal article" date="2024" name="Nat. Commun.">
        <title>Phylogenomics reveals the evolutionary origins of lichenization in chlorophyte algae.</title>
        <authorList>
            <person name="Puginier C."/>
            <person name="Libourel C."/>
            <person name="Otte J."/>
            <person name="Skaloud P."/>
            <person name="Haon M."/>
            <person name="Grisel S."/>
            <person name="Petersen M."/>
            <person name="Berrin J.G."/>
            <person name="Delaux P.M."/>
            <person name="Dal Grande F."/>
            <person name="Keller J."/>
        </authorList>
    </citation>
    <scope>NUCLEOTIDE SEQUENCE [LARGE SCALE GENOMIC DNA]</scope>
    <source>
        <strain evidence="2 3">SAG 2043</strain>
    </source>
</reference>